<evidence type="ECO:0000259" key="3">
    <source>
        <dbReference type="PROSITE" id="PS50887"/>
    </source>
</evidence>
<dbReference type="InterPro" id="IPR043128">
    <property type="entry name" value="Rev_trsase/Diguanyl_cyclase"/>
</dbReference>
<dbReference type="NCBIfam" id="TIGR00254">
    <property type="entry name" value="GGDEF"/>
    <property type="match status" value="1"/>
</dbReference>
<dbReference type="EMBL" id="WTVP01000049">
    <property type="protein sequence ID" value="NMG16835.1"/>
    <property type="molecule type" value="Genomic_DNA"/>
</dbReference>
<accession>A0ABX1NZB4</accession>
<dbReference type="PANTHER" id="PTHR45138">
    <property type="entry name" value="REGULATORY COMPONENTS OF SENSORY TRANSDUCTION SYSTEM"/>
    <property type="match status" value="1"/>
</dbReference>
<reference evidence="4 5" key="1">
    <citation type="submission" date="2019-12" db="EMBL/GenBank/DDBJ databases">
        <title>Comparative genomics gives insights into the taxonomy of the Azoarcus-Aromatoleum group and reveals separate origins of nif in the plant-associated Azoarcus and non-plant-associated Aromatoleum sub-groups.</title>
        <authorList>
            <person name="Lafos M."/>
            <person name="Maluk M."/>
            <person name="Batista M."/>
            <person name="Junghare M."/>
            <person name="Carmona M."/>
            <person name="Faoro H."/>
            <person name="Cruz L.M."/>
            <person name="Battistoni F."/>
            <person name="De Souza E."/>
            <person name="Pedrosa F."/>
            <person name="Chen W.-M."/>
            <person name="Poole P.S."/>
            <person name="Dixon R.A."/>
            <person name="James E.K."/>
        </authorList>
    </citation>
    <scope>NUCLEOTIDE SEQUENCE [LARGE SCALE GENOMIC DNA]</scope>
    <source>
        <strain evidence="4 5">PbN1</strain>
    </source>
</reference>
<dbReference type="CDD" id="cd01949">
    <property type="entry name" value="GGDEF"/>
    <property type="match status" value="1"/>
</dbReference>
<organism evidence="4 5">
    <name type="scientific">Aromatoleum bremense</name>
    <dbReference type="NCBI Taxonomy" id="76115"/>
    <lineage>
        <taxon>Bacteria</taxon>
        <taxon>Pseudomonadati</taxon>
        <taxon>Pseudomonadota</taxon>
        <taxon>Betaproteobacteria</taxon>
        <taxon>Rhodocyclales</taxon>
        <taxon>Rhodocyclaceae</taxon>
        <taxon>Aromatoleum</taxon>
    </lineage>
</organism>
<dbReference type="InterPro" id="IPR029787">
    <property type="entry name" value="Nucleotide_cyclase"/>
</dbReference>
<evidence type="ECO:0000256" key="1">
    <source>
        <dbReference type="ARBA" id="ARBA00012528"/>
    </source>
</evidence>
<dbReference type="Pfam" id="PF00990">
    <property type="entry name" value="GGDEF"/>
    <property type="match status" value="1"/>
</dbReference>
<dbReference type="InterPro" id="IPR050469">
    <property type="entry name" value="Diguanylate_Cyclase"/>
</dbReference>
<dbReference type="SUPFAM" id="SSF55073">
    <property type="entry name" value="Nucleotide cyclase"/>
    <property type="match status" value="1"/>
</dbReference>
<dbReference type="SMART" id="SM00267">
    <property type="entry name" value="GGDEF"/>
    <property type="match status" value="1"/>
</dbReference>
<dbReference type="InterPro" id="IPR000160">
    <property type="entry name" value="GGDEF_dom"/>
</dbReference>
<gene>
    <name evidence="4" type="ORF">GPA24_15080</name>
</gene>
<evidence type="ECO:0000313" key="5">
    <source>
        <dbReference type="Proteomes" id="UP000633943"/>
    </source>
</evidence>
<dbReference type="RefSeq" id="WP_169203396.1">
    <property type="nucleotide sequence ID" value="NZ_CP059467.1"/>
</dbReference>
<dbReference type="PROSITE" id="PS50887">
    <property type="entry name" value="GGDEF"/>
    <property type="match status" value="1"/>
</dbReference>
<feature type="domain" description="GGDEF" evidence="3">
    <location>
        <begin position="197"/>
        <end position="326"/>
    </location>
</feature>
<protein>
    <recommendedName>
        <fullName evidence="1">diguanylate cyclase</fullName>
        <ecNumber evidence="1">2.7.7.65</ecNumber>
    </recommendedName>
</protein>
<evidence type="ECO:0000256" key="2">
    <source>
        <dbReference type="ARBA" id="ARBA00034247"/>
    </source>
</evidence>
<evidence type="ECO:0000313" key="4">
    <source>
        <dbReference type="EMBL" id="NMG16835.1"/>
    </source>
</evidence>
<comment type="caution">
    <text evidence="4">The sequence shown here is derived from an EMBL/GenBank/DDBJ whole genome shotgun (WGS) entry which is preliminary data.</text>
</comment>
<proteinExistence type="predicted"/>
<comment type="catalytic activity">
    <reaction evidence="2">
        <text>2 GTP = 3',3'-c-di-GMP + 2 diphosphate</text>
        <dbReference type="Rhea" id="RHEA:24898"/>
        <dbReference type="ChEBI" id="CHEBI:33019"/>
        <dbReference type="ChEBI" id="CHEBI:37565"/>
        <dbReference type="ChEBI" id="CHEBI:58805"/>
        <dbReference type="EC" id="2.7.7.65"/>
    </reaction>
</comment>
<name>A0ABX1NZB4_9RHOO</name>
<keyword evidence="5" id="KW-1185">Reference proteome</keyword>
<sequence length="352" mass="39310">MNELLRQVESISACRDRDLLAISLVSTLKTVFRPGTVRLYRLSSNVGAESQVTIVVAASDAGVEFREKAGEDERGEPLAAHPLIAAAARDSRPVWKIGATHSDCVFPLPDAGNSTLCILAVMGLPPLVQVEREALEQFVKIYVNFIGLLDYSERDSLTGLLNRKTFDEAFDRMLASIPVEAALEPLEERRGERPLNDPRWIGVIDIDHFKRVNDTYGHLFGDEVLLRVANVMKTVFRRTDRLFRFGGEEFVVMLQPTPQEHVFNIFDRFRQTLEKHEFPQIGQITCSLGFTRVDPAAAPTDILGSADQALYFAKEHGRNQTRDFEQLVAEGLIVLQQAEATQTGPDLDALFG</sequence>
<dbReference type="PANTHER" id="PTHR45138:SF9">
    <property type="entry name" value="DIGUANYLATE CYCLASE DGCM-RELATED"/>
    <property type="match status" value="1"/>
</dbReference>
<dbReference type="Proteomes" id="UP000633943">
    <property type="component" value="Unassembled WGS sequence"/>
</dbReference>
<dbReference type="Gene3D" id="3.30.70.270">
    <property type="match status" value="1"/>
</dbReference>
<dbReference type="EC" id="2.7.7.65" evidence="1"/>